<dbReference type="EMBL" id="KK852577">
    <property type="protein sequence ID" value="KDR20947.1"/>
    <property type="molecule type" value="Genomic_DNA"/>
</dbReference>
<dbReference type="InParanoid" id="A0A067RD46"/>
<evidence type="ECO:0000313" key="2">
    <source>
        <dbReference type="Proteomes" id="UP000027135"/>
    </source>
</evidence>
<name>A0A067RD46_ZOONE</name>
<evidence type="ECO:0000313" key="1">
    <source>
        <dbReference type="EMBL" id="KDR20947.1"/>
    </source>
</evidence>
<reference evidence="1 2" key="1">
    <citation type="journal article" date="2014" name="Nat. Commun.">
        <title>Molecular traces of alternative social organization in a termite genome.</title>
        <authorList>
            <person name="Terrapon N."/>
            <person name="Li C."/>
            <person name="Robertson H.M."/>
            <person name="Ji L."/>
            <person name="Meng X."/>
            <person name="Booth W."/>
            <person name="Chen Z."/>
            <person name="Childers C.P."/>
            <person name="Glastad K.M."/>
            <person name="Gokhale K."/>
            <person name="Gowin J."/>
            <person name="Gronenberg W."/>
            <person name="Hermansen R.A."/>
            <person name="Hu H."/>
            <person name="Hunt B.G."/>
            <person name="Huylmans A.K."/>
            <person name="Khalil S.M."/>
            <person name="Mitchell R.D."/>
            <person name="Munoz-Torres M.C."/>
            <person name="Mustard J.A."/>
            <person name="Pan H."/>
            <person name="Reese J.T."/>
            <person name="Scharf M.E."/>
            <person name="Sun F."/>
            <person name="Vogel H."/>
            <person name="Xiao J."/>
            <person name="Yang W."/>
            <person name="Yang Z."/>
            <person name="Yang Z."/>
            <person name="Zhou J."/>
            <person name="Zhu J."/>
            <person name="Brent C.S."/>
            <person name="Elsik C.G."/>
            <person name="Goodisman M.A."/>
            <person name="Liberles D.A."/>
            <person name="Roe R.M."/>
            <person name="Vargo E.L."/>
            <person name="Vilcinskas A."/>
            <person name="Wang J."/>
            <person name="Bornberg-Bauer E."/>
            <person name="Korb J."/>
            <person name="Zhang G."/>
            <person name="Liebig J."/>
        </authorList>
    </citation>
    <scope>NUCLEOTIDE SEQUENCE [LARGE SCALE GENOMIC DNA]</scope>
    <source>
        <tissue evidence="1">Whole organism</tissue>
    </source>
</reference>
<organism evidence="1 2">
    <name type="scientific">Zootermopsis nevadensis</name>
    <name type="common">Dampwood termite</name>
    <dbReference type="NCBI Taxonomy" id="136037"/>
    <lineage>
        <taxon>Eukaryota</taxon>
        <taxon>Metazoa</taxon>
        <taxon>Ecdysozoa</taxon>
        <taxon>Arthropoda</taxon>
        <taxon>Hexapoda</taxon>
        <taxon>Insecta</taxon>
        <taxon>Pterygota</taxon>
        <taxon>Neoptera</taxon>
        <taxon>Polyneoptera</taxon>
        <taxon>Dictyoptera</taxon>
        <taxon>Blattodea</taxon>
        <taxon>Blattoidea</taxon>
        <taxon>Termitoidae</taxon>
        <taxon>Termopsidae</taxon>
        <taxon>Zootermopsis</taxon>
    </lineage>
</organism>
<gene>
    <name evidence="1" type="ORF">L798_03886</name>
</gene>
<proteinExistence type="predicted"/>
<dbReference type="Proteomes" id="UP000027135">
    <property type="component" value="Unassembled WGS sequence"/>
</dbReference>
<keyword evidence="2" id="KW-1185">Reference proteome</keyword>
<accession>A0A067RD46</accession>
<dbReference type="AlphaFoldDB" id="A0A067RD46"/>
<sequence length="85" mass="8889">MLAQDPVPHHGTELFSSELKPSVTSLQATVMSNATLAAAAAYQSQLGLANARAGVSPIADQQASSSLTHHHHHGDAALLHDYHSL</sequence>
<protein>
    <submittedName>
        <fullName evidence="1">Uncharacterized protein</fullName>
    </submittedName>
</protein>